<sequence>MGVLFDGNDPIYRPKSSSPVVRYVLPQRALRTLAEVARHLHAHEVALDAKVAEYQATCILKLDFAEAVGGRRRGIEMVVETAVEEMRKMGKIVRKAGKLRYWVVEVAAKGVLDPAQAAEFLVALAGVQETVQRHAACWNTHVGTLSITVVNSFYATTAAVSAAAPH</sequence>
<dbReference type="AlphaFoldDB" id="A0A6P5G3Q8"/>
<evidence type="ECO:0000313" key="2">
    <source>
        <dbReference type="Proteomes" id="UP000515123"/>
    </source>
</evidence>
<accession>A0A6P5G3Q8</accession>
<dbReference type="RefSeq" id="XP_020102467.1">
    <property type="nucleotide sequence ID" value="XM_020246878.1"/>
</dbReference>
<gene>
    <name evidence="3" type="primary">LOC109720019</name>
</gene>
<dbReference type="GO" id="GO:0006351">
    <property type="term" value="P:DNA-templated transcription"/>
    <property type="evidence" value="ECO:0007669"/>
    <property type="project" value="InterPro"/>
</dbReference>
<evidence type="ECO:0000259" key="1">
    <source>
        <dbReference type="PROSITE" id="PS51806"/>
    </source>
</evidence>
<proteinExistence type="predicted"/>
<protein>
    <submittedName>
        <fullName evidence="3">Uncharacterized protein LOC109720019</fullName>
    </submittedName>
</protein>
<dbReference type="InterPro" id="IPR025422">
    <property type="entry name" value="TGA_domain"/>
</dbReference>
<dbReference type="OrthoDB" id="1611096at2759"/>
<dbReference type="GeneID" id="109720019"/>
<dbReference type="Proteomes" id="UP000515123">
    <property type="component" value="Linkage group 14"/>
</dbReference>
<organism evidence="2 3">
    <name type="scientific">Ananas comosus</name>
    <name type="common">Pineapple</name>
    <name type="synonym">Ananas ananas</name>
    <dbReference type="NCBI Taxonomy" id="4615"/>
    <lineage>
        <taxon>Eukaryota</taxon>
        <taxon>Viridiplantae</taxon>
        <taxon>Streptophyta</taxon>
        <taxon>Embryophyta</taxon>
        <taxon>Tracheophyta</taxon>
        <taxon>Spermatophyta</taxon>
        <taxon>Magnoliopsida</taxon>
        <taxon>Liliopsida</taxon>
        <taxon>Poales</taxon>
        <taxon>Bromeliaceae</taxon>
        <taxon>Bromelioideae</taxon>
        <taxon>Ananas</taxon>
    </lineage>
</organism>
<feature type="domain" description="DOG1" evidence="1">
    <location>
        <begin position="1"/>
        <end position="141"/>
    </location>
</feature>
<keyword evidence="2" id="KW-1185">Reference proteome</keyword>
<name>A0A6P5G3Q8_ANACO</name>
<dbReference type="GO" id="GO:0043565">
    <property type="term" value="F:sequence-specific DNA binding"/>
    <property type="evidence" value="ECO:0007669"/>
    <property type="project" value="InterPro"/>
</dbReference>
<dbReference type="PROSITE" id="PS51806">
    <property type="entry name" value="DOG1"/>
    <property type="match status" value="1"/>
</dbReference>
<reference evidence="3" key="2">
    <citation type="submission" date="2025-08" db="UniProtKB">
        <authorList>
            <consortium name="RefSeq"/>
        </authorList>
    </citation>
    <scope>IDENTIFICATION</scope>
    <source>
        <tissue evidence="3">Leaf</tissue>
    </source>
</reference>
<evidence type="ECO:0000313" key="3">
    <source>
        <dbReference type="RefSeq" id="XP_020102467.1"/>
    </source>
</evidence>
<reference evidence="2" key="1">
    <citation type="journal article" date="2015" name="Nat. Genet.">
        <title>The pineapple genome and the evolution of CAM photosynthesis.</title>
        <authorList>
            <person name="Ming R."/>
            <person name="VanBuren R."/>
            <person name="Wai C.M."/>
            <person name="Tang H."/>
            <person name="Schatz M.C."/>
            <person name="Bowers J.E."/>
            <person name="Lyons E."/>
            <person name="Wang M.L."/>
            <person name="Chen J."/>
            <person name="Biggers E."/>
            <person name="Zhang J."/>
            <person name="Huang L."/>
            <person name="Zhang L."/>
            <person name="Miao W."/>
            <person name="Zhang J."/>
            <person name="Ye Z."/>
            <person name="Miao C."/>
            <person name="Lin Z."/>
            <person name="Wang H."/>
            <person name="Zhou H."/>
            <person name="Yim W.C."/>
            <person name="Priest H.D."/>
            <person name="Zheng C."/>
            <person name="Woodhouse M."/>
            <person name="Edger P.P."/>
            <person name="Guyot R."/>
            <person name="Guo H.B."/>
            <person name="Guo H."/>
            <person name="Zheng G."/>
            <person name="Singh R."/>
            <person name="Sharma A."/>
            <person name="Min X."/>
            <person name="Zheng Y."/>
            <person name="Lee H."/>
            <person name="Gurtowski J."/>
            <person name="Sedlazeck F.J."/>
            <person name="Harkess A."/>
            <person name="McKain M.R."/>
            <person name="Liao Z."/>
            <person name="Fang J."/>
            <person name="Liu J."/>
            <person name="Zhang X."/>
            <person name="Zhang Q."/>
            <person name="Hu W."/>
            <person name="Qin Y."/>
            <person name="Wang K."/>
            <person name="Chen L.Y."/>
            <person name="Shirley N."/>
            <person name="Lin Y.R."/>
            <person name="Liu L.Y."/>
            <person name="Hernandez A.G."/>
            <person name="Wright C.L."/>
            <person name="Bulone V."/>
            <person name="Tuskan G.A."/>
            <person name="Heath K."/>
            <person name="Zee F."/>
            <person name="Moore P.H."/>
            <person name="Sunkar R."/>
            <person name="Leebens-Mack J.H."/>
            <person name="Mockler T."/>
            <person name="Bennetzen J.L."/>
            <person name="Freeling M."/>
            <person name="Sankoff D."/>
            <person name="Paterson A.H."/>
            <person name="Zhu X."/>
            <person name="Yang X."/>
            <person name="Smith J.A."/>
            <person name="Cushman J.C."/>
            <person name="Paull R.E."/>
            <person name="Yu Q."/>
        </authorList>
    </citation>
    <scope>NUCLEOTIDE SEQUENCE [LARGE SCALE GENOMIC DNA]</scope>
    <source>
        <strain evidence="2">cv. F153</strain>
    </source>
</reference>